<evidence type="ECO:0000259" key="2">
    <source>
        <dbReference type="Pfam" id="PF13460"/>
    </source>
</evidence>
<dbReference type="AlphaFoldDB" id="A0AAD5XCW3"/>
<dbReference type="PANTHER" id="PTHR15020">
    <property type="entry name" value="FLAVIN REDUCTASE-RELATED"/>
    <property type="match status" value="1"/>
</dbReference>
<dbReference type="InterPro" id="IPR016040">
    <property type="entry name" value="NAD(P)-bd_dom"/>
</dbReference>
<sequence>MATQQPPPSPSLQRQKQTIGVFEVVSKTGRHFVRRALANGHKVTLLPLDNSADDSKGSNISSNKDGANASEFVAHKAFSVAASLLLDVDVAVVSGAEDHVAASKAVAALVATIKADEKAKLKHVFLVSAAGAKSDAGFFARNLFADLAQAEMSLHDLAAQKQIKFTIFRPPTLIDTEKSNDVFVFDEAAQKNLQGLSNQVSFTALADAVLEIVETQPRFVNKVAAVNSKTVLDKSVSSGSDTRKAVYKVTARASPYILISLAILVAGIVVASKRRS</sequence>
<protein>
    <recommendedName>
        <fullName evidence="2">NAD(P)-binding domain-containing protein</fullName>
    </recommendedName>
</protein>
<organism evidence="3 4">
    <name type="scientific">Physocladia obscura</name>
    <dbReference type="NCBI Taxonomy" id="109957"/>
    <lineage>
        <taxon>Eukaryota</taxon>
        <taxon>Fungi</taxon>
        <taxon>Fungi incertae sedis</taxon>
        <taxon>Chytridiomycota</taxon>
        <taxon>Chytridiomycota incertae sedis</taxon>
        <taxon>Chytridiomycetes</taxon>
        <taxon>Chytridiales</taxon>
        <taxon>Chytriomycetaceae</taxon>
        <taxon>Physocladia</taxon>
    </lineage>
</organism>
<keyword evidence="1" id="KW-1133">Transmembrane helix</keyword>
<dbReference type="PANTHER" id="PTHR15020:SF50">
    <property type="entry name" value="UPF0659 PROTEIN YMR090W"/>
    <property type="match status" value="1"/>
</dbReference>
<evidence type="ECO:0000313" key="4">
    <source>
        <dbReference type="Proteomes" id="UP001211907"/>
    </source>
</evidence>
<dbReference type="Proteomes" id="UP001211907">
    <property type="component" value="Unassembled WGS sequence"/>
</dbReference>
<feature type="domain" description="NAD(P)-binding" evidence="2">
    <location>
        <begin position="27"/>
        <end position="214"/>
    </location>
</feature>
<keyword evidence="4" id="KW-1185">Reference proteome</keyword>
<comment type="caution">
    <text evidence="3">The sequence shown here is derived from an EMBL/GenBank/DDBJ whole genome shotgun (WGS) entry which is preliminary data.</text>
</comment>
<name>A0AAD5XCW3_9FUNG</name>
<dbReference type="Pfam" id="PF13460">
    <property type="entry name" value="NAD_binding_10"/>
    <property type="match status" value="1"/>
</dbReference>
<keyword evidence="1" id="KW-0812">Transmembrane</keyword>
<feature type="transmembrane region" description="Helical" evidence="1">
    <location>
        <begin position="253"/>
        <end position="271"/>
    </location>
</feature>
<accession>A0AAD5XCW3</accession>
<evidence type="ECO:0000313" key="3">
    <source>
        <dbReference type="EMBL" id="KAJ3101032.1"/>
    </source>
</evidence>
<keyword evidence="1" id="KW-0472">Membrane</keyword>
<dbReference type="InterPro" id="IPR036291">
    <property type="entry name" value="NAD(P)-bd_dom_sf"/>
</dbReference>
<reference evidence="3" key="1">
    <citation type="submission" date="2020-05" db="EMBL/GenBank/DDBJ databases">
        <title>Phylogenomic resolution of chytrid fungi.</title>
        <authorList>
            <person name="Stajich J.E."/>
            <person name="Amses K."/>
            <person name="Simmons R."/>
            <person name="Seto K."/>
            <person name="Myers J."/>
            <person name="Bonds A."/>
            <person name="Quandt C.A."/>
            <person name="Barry K."/>
            <person name="Liu P."/>
            <person name="Grigoriev I."/>
            <person name="Longcore J.E."/>
            <person name="James T.Y."/>
        </authorList>
    </citation>
    <scope>NUCLEOTIDE SEQUENCE</scope>
    <source>
        <strain evidence="3">JEL0513</strain>
    </source>
</reference>
<dbReference type="EMBL" id="JADGJH010002247">
    <property type="protein sequence ID" value="KAJ3101032.1"/>
    <property type="molecule type" value="Genomic_DNA"/>
</dbReference>
<proteinExistence type="predicted"/>
<evidence type="ECO:0000256" key="1">
    <source>
        <dbReference type="SAM" id="Phobius"/>
    </source>
</evidence>
<dbReference type="SUPFAM" id="SSF51735">
    <property type="entry name" value="NAD(P)-binding Rossmann-fold domains"/>
    <property type="match status" value="1"/>
</dbReference>
<gene>
    <name evidence="3" type="ORF">HK100_004609</name>
</gene>
<dbReference type="Gene3D" id="3.40.50.720">
    <property type="entry name" value="NAD(P)-binding Rossmann-like Domain"/>
    <property type="match status" value="1"/>
</dbReference>